<dbReference type="OrthoDB" id="9795199at2"/>
<reference evidence="2 3" key="1">
    <citation type="submission" date="2019-11" db="EMBL/GenBank/DDBJ databases">
        <title>Maribacter lutea sp. nov., a marine bacterium isolated from intertidal sand.</title>
        <authorList>
            <person name="Liu A."/>
        </authorList>
    </citation>
    <scope>NUCLEOTIDE SEQUENCE [LARGE SCALE GENOMIC DNA]</scope>
    <source>
        <strain evidence="2 3">RZ05</strain>
    </source>
</reference>
<accession>A0A6I2MLA5</accession>
<evidence type="ECO:0000313" key="3">
    <source>
        <dbReference type="Proteomes" id="UP000443153"/>
    </source>
</evidence>
<dbReference type="Gene3D" id="3.40.630.30">
    <property type="match status" value="1"/>
</dbReference>
<keyword evidence="2" id="KW-0808">Transferase</keyword>
<dbReference type="Proteomes" id="UP000443153">
    <property type="component" value="Unassembled WGS sequence"/>
</dbReference>
<dbReference type="EMBL" id="WKJH01000008">
    <property type="protein sequence ID" value="MRX64591.1"/>
    <property type="molecule type" value="Genomic_DNA"/>
</dbReference>
<dbReference type="AlphaFoldDB" id="A0A6I2MLA5"/>
<dbReference type="InterPro" id="IPR016181">
    <property type="entry name" value="Acyl_CoA_acyltransferase"/>
</dbReference>
<dbReference type="PROSITE" id="PS51186">
    <property type="entry name" value="GNAT"/>
    <property type="match status" value="1"/>
</dbReference>
<sequence length="186" mass="21618">MQNNLSFTLENERVRLEPLTLDNYKHLIPIACQKKLVQYSPSDIETPEALKKYVETALLQNKEKTSIPFIVFDKKNQHYAGCTRFMNIDWKNKVLHIGSTWIGREFHGTGLNSQMKALMLGYAFEKMGFEKIEFRIDERNMRSRKAVEKVGGILEGVLRKNVYLLDGFKRNTCCYGILKEEFNQGS</sequence>
<dbReference type="GO" id="GO:0016747">
    <property type="term" value="F:acyltransferase activity, transferring groups other than amino-acyl groups"/>
    <property type="evidence" value="ECO:0007669"/>
    <property type="project" value="InterPro"/>
</dbReference>
<dbReference type="PANTHER" id="PTHR43610:SF1">
    <property type="entry name" value="N-ACETYLTRANSFERASE DOMAIN-CONTAINING PROTEIN"/>
    <property type="match status" value="1"/>
</dbReference>
<comment type="caution">
    <text evidence="2">The sequence shown here is derived from an EMBL/GenBank/DDBJ whole genome shotgun (WGS) entry which is preliminary data.</text>
</comment>
<dbReference type="InterPro" id="IPR000182">
    <property type="entry name" value="GNAT_dom"/>
</dbReference>
<dbReference type="Pfam" id="PF13302">
    <property type="entry name" value="Acetyltransf_3"/>
    <property type="match status" value="1"/>
</dbReference>
<dbReference type="RefSeq" id="WP_154366624.1">
    <property type="nucleotide sequence ID" value="NZ_WKJH01000008.1"/>
</dbReference>
<protein>
    <submittedName>
        <fullName evidence="2">GNAT family N-acetyltransferase</fullName>
    </submittedName>
</protein>
<evidence type="ECO:0000313" key="2">
    <source>
        <dbReference type="EMBL" id="MRX64591.1"/>
    </source>
</evidence>
<dbReference type="SUPFAM" id="SSF55729">
    <property type="entry name" value="Acyl-CoA N-acyltransferases (Nat)"/>
    <property type="match status" value="1"/>
</dbReference>
<proteinExistence type="predicted"/>
<evidence type="ECO:0000259" key="1">
    <source>
        <dbReference type="PROSITE" id="PS51186"/>
    </source>
</evidence>
<feature type="domain" description="N-acetyltransferase" evidence="1">
    <location>
        <begin position="14"/>
        <end position="171"/>
    </location>
</feature>
<organism evidence="2 3">
    <name type="scientific">Maribacter luteus</name>
    <dbReference type="NCBI Taxonomy" id="2594478"/>
    <lineage>
        <taxon>Bacteria</taxon>
        <taxon>Pseudomonadati</taxon>
        <taxon>Bacteroidota</taxon>
        <taxon>Flavobacteriia</taxon>
        <taxon>Flavobacteriales</taxon>
        <taxon>Flavobacteriaceae</taxon>
        <taxon>Maribacter</taxon>
    </lineage>
</organism>
<name>A0A6I2MLA5_9FLAO</name>
<dbReference type="PANTHER" id="PTHR43610">
    <property type="entry name" value="BLL6696 PROTEIN"/>
    <property type="match status" value="1"/>
</dbReference>
<keyword evidence="3" id="KW-1185">Reference proteome</keyword>
<gene>
    <name evidence="2" type="ORF">GJ691_10455</name>
</gene>